<dbReference type="AlphaFoldDB" id="A0A445N1M7"/>
<feature type="domain" description="Ysc84 actin-binding" evidence="1">
    <location>
        <begin position="106"/>
        <end position="190"/>
    </location>
</feature>
<dbReference type="InterPro" id="IPR007461">
    <property type="entry name" value="Ysc84_actin-binding"/>
</dbReference>
<dbReference type="CDD" id="cd11524">
    <property type="entry name" value="SYLF"/>
    <property type="match status" value="1"/>
</dbReference>
<evidence type="ECO:0000259" key="1">
    <source>
        <dbReference type="Pfam" id="PF04366"/>
    </source>
</evidence>
<organism evidence="2">
    <name type="scientific">uncultured Desulfobacterium sp</name>
    <dbReference type="NCBI Taxonomy" id="201089"/>
    <lineage>
        <taxon>Bacteria</taxon>
        <taxon>Pseudomonadati</taxon>
        <taxon>Thermodesulfobacteriota</taxon>
        <taxon>Desulfobacteria</taxon>
        <taxon>Desulfobacterales</taxon>
        <taxon>Desulfobacteriaceae</taxon>
        <taxon>Desulfobacterium</taxon>
        <taxon>environmental samples</taxon>
    </lineage>
</organism>
<name>A0A445N1M7_9BACT</name>
<dbReference type="Pfam" id="PF04366">
    <property type="entry name" value="Ysc84"/>
    <property type="match status" value="1"/>
</dbReference>
<accession>A0A445N1M7</accession>
<gene>
    <name evidence="2" type="ORF">PITCH_A680001</name>
</gene>
<sequence length="193" mass="20469">MTTTYWGHPHKCAMPLIFLSLVFYSGISISPNPAVAASAAEINQDVQVALKDLYSKSTSARTLGQKAKGILVFPSIVKGGFIVGGQYGEGALLRGGKTVGYYNTVQASYGLQAGLQKYGYALFLMTDSALNYINKSDGWEIGVGPTIVVIDTGASASATTTTLQSEIYAFFFDQKGLMAGIGLQGTKITKIEK</sequence>
<reference evidence="2" key="1">
    <citation type="submission" date="2018-01" db="EMBL/GenBank/DDBJ databases">
        <authorList>
            <person name="Regsiter A."/>
            <person name="William W."/>
        </authorList>
    </citation>
    <scope>NUCLEOTIDE SEQUENCE</scope>
    <source>
        <strain evidence="2">TRIP AH-1</strain>
    </source>
</reference>
<dbReference type="EMBL" id="OJIN01000212">
    <property type="protein sequence ID" value="SPD75602.1"/>
    <property type="molecule type" value="Genomic_DNA"/>
</dbReference>
<evidence type="ECO:0000313" key="2">
    <source>
        <dbReference type="EMBL" id="SPD75602.1"/>
    </source>
</evidence>
<proteinExistence type="predicted"/>
<protein>
    <submittedName>
        <fullName evidence="2">Twin-arginine translocation pathway signal</fullName>
    </submittedName>
</protein>